<comment type="caution">
    <text evidence="12">The sequence shown here is derived from an EMBL/GenBank/DDBJ whole genome shotgun (WGS) entry which is preliminary data.</text>
</comment>
<evidence type="ECO:0000256" key="2">
    <source>
        <dbReference type="ARBA" id="ARBA00022490"/>
    </source>
</evidence>
<keyword evidence="6 7" id="KW-0862">Zinc</keyword>
<evidence type="ECO:0000256" key="1">
    <source>
        <dbReference type="ARBA" id="ARBA00004496"/>
    </source>
</evidence>
<proteinExistence type="predicted"/>
<evidence type="ECO:0000313" key="13">
    <source>
        <dbReference type="Proteomes" id="UP001148838"/>
    </source>
</evidence>
<evidence type="ECO:0000256" key="8">
    <source>
        <dbReference type="SAM" id="Coils"/>
    </source>
</evidence>
<evidence type="ECO:0000259" key="11">
    <source>
        <dbReference type="PROSITE" id="PS50145"/>
    </source>
</evidence>
<keyword evidence="8" id="KW-0175">Coiled coil</keyword>
<evidence type="ECO:0000259" key="10">
    <source>
        <dbReference type="PROSITE" id="PS50144"/>
    </source>
</evidence>
<evidence type="ECO:0000256" key="3">
    <source>
        <dbReference type="ARBA" id="ARBA00022723"/>
    </source>
</evidence>
<dbReference type="InterPro" id="IPR002083">
    <property type="entry name" value="MATH/TRAF_dom"/>
</dbReference>
<evidence type="ECO:0000256" key="9">
    <source>
        <dbReference type="SAM" id="MobiDB-lite"/>
    </source>
</evidence>
<evidence type="ECO:0000256" key="7">
    <source>
        <dbReference type="PROSITE-ProRule" id="PRU00207"/>
    </source>
</evidence>
<dbReference type="PROSITE" id="PS50144">
    <property type="entry name" value="MATH"/>
    <property type="match status" value="1"/>
</dbReference>
<gene>
    <name evidence="12" type="ORF">ANN_05088</name>
</gene>
<dbReference type="Pfam" id="PF22486">
    <property type="entry name" value="MATH_2"/>
    <property type="match status" value="1"/>
</dbReference>
<dbReference type="PROSITE" id="PS50145">
    <property type="entry name" value="ZF_TRAF"/>
    <property type="match status" value="1"/>
</dbReference>
<feature type="zinc finger region" description="TRAF-type" evidence="7">
    <location>
        <begin position="65"/>
        <end position="102"/>
    </location>
</feature>
<feature type="domain" description="TRAF-type" evidence="11">
    <location>
        <begin position="65"/>
        <end position="102"/>
    </location>
</feature>
<dbReference type="PANTHER" id="PTHR10131:SF138">
    <property type="entry name" value="RE66324P"/>
    <property type="match status" value="1"/>
</dbReference>
<accession>A0ABQ8TC49</accession>
<evidence type="ECO:0000313" key="12">
    <source>
        <dbReference type="EMBL" id="KAJ4443420.1"/>
    </source>
</evidence>
<evidence type="ECO:0000256" key="6">
    <source>
        <dbReference type="ARBA" id="ARBA00022833"/>
    </source>
</evidence>
<dbReference type="Proteomes" id="UP001148838">
    <property type="component" value="Unassembled WGS sequence"/>
</dbReference>
<keyword evidence="5 7" id="KW-0863">Zinc-finger</keyword>
<comment type="subcellular location">
    <subcellularLocation>
        <location evidence="1">Cytoplasm</location>
    </subcellularLocation>
</comment>
<dbReference type="EMBL" id="JAJSOF020000013">
    <property type="protein sequence ID" value="KAJ4443420.1"/>
    <property type="molecule type" value="Genomic_DNA"/>
</dbReference>
<dbReference type="InterPro" id="IPR008974">
    <property type="entry name" value="TRAF-like"/>
</dbReference>
<dbReference type="InterPro" id="IPR013083">
    <property type="entry name" value="Znf_RING/FYVE/PHD"/>
</dbReference>
<dbReference type="InterPro" id="IPR001293">
    <property type="entry name" value="Znf_TRAF"/>
</dbReference>
<keyword evidence="4" id="KW-0677">Repeat</keyword>
<protein>
    <submittedName>
        <fullName evidence="12">Uncharacterized protein</fullName>
    </submittedName>
</protein>
<evidence type="ECO:0000256" key="4">
    <source>
        <dbReference type="ARBA" id="ARBA00022737"/>
    </source>
</evidence>
<keyword evidence="3 7" id="KW-0479">Metal-binding</keyword>
<organism evidence="12 13">
    <name type="scientific">Periplaneta americana</name>
    <name type="common">American cockroach</name>
    <name type="synonym">Blatta americana</name>
    <dbReference type="NCBI Taxonomy" id="6978"/>
    <lineage>
        <taxon>Eukaryota</taxon>
        <taxon>Metazoa</taxon>
        <taxon>Ecdysozoa</taxon>
        <taxon>Arthropoda</taxon>
        <taxon>Hexapoda</taxon>
        <taxon>Insecta</taxon>
        <taxon>Pterygota</taxon>
        <taxon>Neoptera</taxon>
        <taxon>Polyneoptera</taxon>
        <taxon>Dictyoptera</taxon>
        <taxon>Blattodea</taxon>
        <taxon>Blattoidea</taxon>
        <taxon>Blattidae</taxon>
        <taxon>Blattinae</taxon>
        <taxon>Periplaneta</taxon>
    </lineage>
</organism>
<dbReference type="Gene3D" id="3.30.40.10">
    <property type="entry name" value="Zinc/RING finger domain, C3HC4 (zinc finger)"/>
    <property type="match status" value="1"/>
</dbReference>
<sequence>MTARRHITCLSPGLACLDYLQSADHNIPSSGNVQQQQGTRKPHRPGRTITCYYCGLVLHEKHLQAHMQQCHLVLEGCPNKCGVTVERHEMQHHLDNECMNKRWPTSGTQTTAVQQPTTNIPPTPNIHQPTTNLPPIPNIQQPTTNIPPTPNIQQLTTNFPPTSNIPQNVDLTSILQQRESQHISQVNGMPEEWNDKVIAALMVIKKALLKEENERCRAEAEWKLELKKLNQRVQVAENTTHNTTAPQVNTAQFHELREEVLLLKEALIEERHQRHSIEQQLAYAAEKSSIWYQQLDDLKIAVQTQNDTFETWKMRHEEEINRLLQEVVQERQLRIRAETELKMEAAKLEDLCCTLEQWRDEEKNKHSNLEAQHRDREIGWKGQIEKQQGEFDNLREVVAKCRDEVDEFREFLSSENIMISGLWAEQLAEVRSINEKIQSLNETSEAKTKKIAQLKQRVNECDEAITKQVRGSSILSFGHIVWKISDFETKMADAKENNTILHSPVFYSSQHGYKLRVEVRLNGLGQWTGRHMTASLQVLEGEWDALLQWPFNQRVTLILRDQSKAPDKVNNLVKNLVEGREKEDPAGLHVFIPHTALQQHNYVVNNVMFLEVTVA</sequence>
<feature type="region of interest" description="Disordered" evidence="9">
    <location>
        <begin position="106"/>
        <end position="125"/>
    </location>
</feature>
<feature type="coiled-coil region" evidence="8">
    <location>
        <begin position="430"/>
        <end position="464"/>
    </location>
</feature>
<reference evidence="12 13" key="1">
    <citation type="journal article" date="2022" name="Allergy">
        <title>Genome assembly and annotation of Periplaneta americana reveal a comprehensive cockroach allergen profile.</title>
        <authorList>
            <person name="Wang L."/>
            <person name="Xiong Q."/>
            <person name="Saelim N."/>
            <person name="Wang L."/>
            <person name="Nong W."/>
            <person name="Wan A.T."/>
            <person name="Shi M."/>
            <person name="Liu X."/>
            <person name="Cao Q."/>
            <person name="Hui J.H.L."/>
            <person name="Sookrung N."/>
            <person name="Leung T.F."/>
            <person name="Tungtrongchitr A."/>
            <person name="Tsui S.K.W."/>
        </authorList>
    </citation>
    <scope>NUCLEOTIDE SEQUENCE [LARGE SCALE GENOMIC DNA]</scope>
    <source>
        <strain evidence="12">PWHHKU_190912</strain>
    </source>
</reference>
<dbReference type="PANTHER" id="PTHR10131">
    <property type="entry name" value="TNF RECEPTOR ASSOCIATED FACTOR"/>
    <property type="match status" value="1"/>
</dbReference>
<dbReference type="Gene3D" id="2.60.210.10">
    <property type="entry name" value="Apoptosis, Tumor Necrosis Factor Receptor Associated Protein 2, Chain A"/>
    <property type="match status" value="1"/>
</dbReference>
<feature type="coiled-coil region" evidence="8">
    <location>
        <begin position="313"/>
        <end position="340"/>
    </location>
</feature>
<name>A0ABQ8TC49_PERAM</name>
<keyword evidence="2" id="KW-0963">Cytoplasm</keyword>
<dbReference type="SUPFAM" id="SSF49599">
    <property type="entry name" value="TRAF domain-like"/>
    <property type="match status" value="2"/>
</dbReference>
<feature type="domain" description="MATH" evidence="10">
    <location>
        <begin position="477"/>
        <end position="614"/>
    </location>
</feature>
<keyword evidence="13" id="KW-1185">Reference proteome</keyword>
<evidence type="ECO:0000256" key="5">
    <source>
        <dbReference type="ARBA" id="ARBA00022771"/>
    </source>
</evidence>